<evidence type="ECO:0000259" key="2">
    <source>
        <dbReference type="Pfam" id="PF00582"/>
    </source>
</evidence>
<dbReference type="SUPFAM" id="SSF52402">
    <property type="entry name" value="Adenine nucleotide alpha hydrolases-like"/>
    <property type="match status" value="2"/>
</dbReference>
<evidence type="ECO:0000313" key="4">
    <source>
        <dbReference type="Proteomes" id="UP000027986"/>
    </source>
</evidence>
<comment type="similarity">
    <text evidence="1">Belongs to the universal stress protein A family.</text>
</comment>
<dbReference type="CDD" id="cd00293">
    <property type="entry name" value="USP-like"/>
    <property type="match status" value="1"/>
</dbReference>
<protein>
    <recommendedName>
        <fullName evidence="2">UspA domain-containing protein</fullName>
    </recommendedName>
</protein>
<dbReference type="InterPro" id="IPR006016">
    <property type="entry name" value="UspA"/>
</dbReference>
<dbReference type="eggNOG" id="COG0589">
    <property type="taxonomic scope" value="Bacteria"/>
</dbReference>
<dbReference type="Gene3D" id="3.40.50.620">
    <property type="entry name" value="HUPs"/>
    <property type="match status" value="2"/>
</dbReference>
<feature type="domain" description="UspA" evidence="2">
    <location>
        <begin position="9"/>
        <end position="140"/>
    </location>
</feature>
<sequence>MTTPGTRYLVAWGGDKRSEDALKLGAVLARTFEAKLDIVYVVFQQTNGFTVTAGDRTFEQEVGREAAGWLKTAAKSVGEGIEVETHVVYGESITQGILAAAEQLGSQAIVIGAGSGAGQPVAANAIVGGLLHSSPVPIAMAPRNYRKVKFDSLSSLSAAIGPRPGAHQVAIEAADAIKRVGLPLQLISLVSLKQDRQFHVDGFDEAERVLADAAKRVGDRAEVTTVVGQGRSLKQAVKKIDWDERTALCVGSSRLAQNRRTFLGSAATRMLSSLPVPMIVVPRRDA</sequence>
<dbReference type="InterPro" id="IPR014729">
    <property type="entry name" value="Rossmann-like_a/b/a_fold"/>
</dbReference>
<gene>
    <name evidence="3" type="ORF">HX89_03145</name>
</gene>
<evidence type="ECO:0000256" key="1">
    <source>
        <dbReference type="ARBA" id="ARBA00008791"/>
    </source>
</evidence>
<name>A0A075JJH6_9MICO</name>
<dbReference type="PANTHER" id="PTHR46268">
    <property type="entry name" value="STRESS RESPONSE PROTEIN NHAX"/>
    <property type="match status" value="1"/>
</dbReference>
<keyword evidence="4" id="KW-1185">Reference proteome</keyword>
<accession>A0A075JJH6</accession>
<dbReference type="PANTHER" id="PTHR46268:SF6">
    <property type="entry name" value="UNIVERSAL STRESS PROTEIN UP12"/>
    <property type="match status" value="1"/>
</dbReference>
<proteinExistence type="inferred from homology"/>
<dbReference type="KEGG" id="dni:HX89_03145"/>
<dbReference type="HOGENOM" id="CLU_049301_4_1_11"/>
<dbReference type="AlphaFoldDB" id="A0A075JJH6"/>
<dbReference type="Pfam" id="PF00582">
    <property type="entry name" value="Usp"/>
    <property type="match status" value="1"/>
</dbReference>
<dbReference type="Proteomes" id="UP000027986">
    <property type="component" value="Chromosome"/>
</dbReference>
<evidence type="ECO:0000313" key="3">
    <source>
        <dbReference type="EMBL" id="AIF40118.1"/>
    </source>
</evidence>
<reference evidence="3 4" key="1">
    <citation type="submission" date="2014-07" db="EMBL/GenBank/DDBJ databases">
        <title>Genome Sequencing of Dermacoccus nishinomiyaensis.</title>
        <authorList>
            <person name="Hong K.W."/>
            <person name="Chan K.G."/>
        </authorList>
    </citation>
    <scope>NUCLEOTIDE SEQUENCE [LARGE SCALE GENOMIC DNA]</scope>
    <source>
        <strain evidence="3 4">M25</strain>
    </source>
</reference>
<organism evidence="3 4">
    <name type="scientific">Dermacoccus nishinomiyaensis</name>
    <dbReference type="NCBI Taxonomy" id="1274"/>
    <lineage>
        <taxon>Bacteria</taxon>
        <taxon>Bacillati</taxon>
        <taxon>Actinomycetota</taxon>
        <taxon>Actinomycetes</taxon>
        <taxon>Micrococcales</taxon>
        <taxon>Dermacoccaceae</taxon>
        <taxon>Dermacoccus</taxon>
    </lineage>
</organism>
<dbReference type="EMBL" id="CP008889">
    <property type="protein sequence ID" value="AIF40118.1"/>
    <property type="molecule type" value="Genomic_DNA"/>
</dbReference>